<name>A0A8D0JFZ7_PIG</name>
<accession>A0A8D0JFZ7</accession>
<evidence type="ECO:0000313" key="9">
    <source>
        <dbReference type="Ensembl" id="ENSSSCP00070005996.1"/>
    </source>
</evidence>
<dbReference type="Proteomes" id="UP000694723">
    <property type="component" value="Unplaced"/>
</dbReference>
<dbReference type="Gene3D" id="1.10.10.1760">
    <property type="entry name" value="60S ribosomal protein L36"/>
    <property type="match status" value="1"/>
</dbReference>
<dbReference type="AlphaFoldDB" id="A0A8D0JFZ7"/>
<feature type="compositionally biased region" description="Low complexity" evidence="8">
    <location>
        <begin position="57"/>
        <end position="71"/>
    </location>
</feature>
<sequence length="101" mass="11026">MALCYPMAMGLNKSHKVTKNVNKPRHSRRCSLLTKLSKFLRDMIWAVRSFAPFEGWSCSRSPSASGPSSSSKGWGHTSAPRGSEELSNVLAATRDAAAKKD</sequence>
<evidence type="ECO:0000256" key="4">
    <source>
        <dbReference type="ARBA" id="ARBA00023274"/>
    </source>
</evidence>
<reference evidence="9 10" key="1">
    <citation type="submission" date="2017-08" db="EMBL/GenBank/DDBJ databases">
        <title>USMARCv1.0.</title>
        <authorList>
            <person name="Hannum G.I."/>
            <person name="Koren S."/>
            <person name="Schroeder S.G."/>
            <person name="Chin S.C."/>
            <person name="Nonneman D.J."/>
            <person name="Becker S.A."/>
            <person name="Rosen B.D."/>
            <person name="Bickhart D.M."/>
            <person name="Putnam N.H."/>
            <person name="Green R.E."/>
            <person name="Tuggle C.K."/>
            <person name="Liu H."/>
            <person name="Rohrer G.A."/>
            <person name="Warr A."/>
            <person name="Hall R."/>
            <person name="Kim K."/>
            <person name="Hume D.A."/>
            <person name="Talbot R."/>
            <person name="Chow W."/>
            <person name="Howe K."/>
            <person name="Schwartz A.S."/>
            <person name="Watson M."/>
            <person name="Archibald A.L."/>
            <person name="Phillippy A.M."/>
            <person name="Smith T.P.L."/>
        </authorList>
    </citation>
    <scope>NUCLEOTIDE SEQUENCE [LARGE SCALE GENOMIC DNA]</scope>
</reference>
<dbReference type="Ensembl" id="ENSSSCT00070007323.1">
    <property type="protein sequence ID" value="ENSSSCP00070005996.1"/>
    <property type="gene ID" value="ENSSSCG00070003900.1"/>
</dbReference>
<comment type="function">
    <text evidence="5">Component of the large ribosomal subunit. The ribosome is a large ribonucleoprotein complex responsible for the synthesis of proteins in the cell.</text>
</comment>
<evidence type="ECO:0000256" key="1">
    <source>
        <dbReference type="ARBA" id="ARBA00006509"/>
    </source>
</evidence>
<dbReference type="GO" id="GO:0003735">
    <property type="term" value="F:structural constituent of ribosome"/>
    <property type="evidence" value="ECO:0007669"/>
    <property type="project" value="InterPro"/>
</dbReference>
<dbReference type="Ensembl" id="ENSSSCT00050025596.1">
    <property type="protein sequence ID" value="ENSSSCP00050010633.1"/>
    <property type="gene ID" value="ENSSSCG00050018932.1"/>
</dbReference>
<dbReference type="Ensembl" id="ENSSSCT00060023547.1">
    <property type="protein sequence ID" value="ENSSSCP00060009850.1"/>
    <property type="gene ID" value="ENSSSCG00060017587.1"/>
</dbReference>
<keyword evidence="4" id="KW-0687">Ribonucleoprotein</keyword>
<evidence type="ECO:0000256" key="7">
    <source>
        <dbReference type="ARBA" id="ARBA00035331"/>
    </source>
</evidence>
<dbReference type="GO" id="GO:1990904">
    <property type="term" value="C:ribonucleoprotein complex"/>
    <property type="evidence" value="ECO:0007669"/>
    <property type="project" value="UniProtKB-KW"/>
</dbReference>
<dbReference type="InterPro" id="IPR038097">
    <property type="entry name" value="Ribosomal_eL36_sf"/>
</dbReference>
<dbReference type="GO" id="GO:0005840">
    <property type="term" value="C:ribosome"/>
    <property type="evidence" value="ECO:0007669"/>
    <property type="project" value="UniProtKB-KW"/>
</dbReference>
<feature type="region of interest" description="Disordered" evidence="8">
    <location>
        <begin position="54"/>
        <end position="101"/>
    </location>
</feature>
<dbReference type="Proteomes" id="UP000694724">
    <property type="component" value="Unplaced"/>
</dbReference>
<organism evidence="9 10">
    <name type="scientific">Sus scrofa</name>
    <name type="common">Pig</name>
    <dbReference type="NCBI Taxonomy" id="9823"/>
    <lineage>
        <taxon>Eukaryota</taxon>
        <taxon>Metazoa</taxon>
        <taxon>Chordata</taxon>
        <taxon>Craniata</taxon>
        <taxon>Vertebrata</taxon>
        <taxon>Euteleostomi</taxon>
        <taxon>Mammalia</taxon>
        <taxon>Eutheria</taxon>
        <taxon>Laurasiatheria</taxon>
        <taxon>Artiodactyla</taxon>
        <taxon>Suina</taxon>
        <taxon>Suidae</taxon>
        <taxon>Sus</taxon>
    </lineage>
</organism>
<evidence type="ECO:0000256" key="8">
    <source>
        <dbReference type="SAM" id="MobiDB-lite"/>
    </source>
</evidence>
<dbReference type="PANTHER" id="PTHR10114">
    <property type="entry name" value="60S RIBOSOMAL PROTEIN L36"/>
    <property type="match status" value="1"/>
</dbReference>
<dbReference type="Pfam" id="PF01158">
    <property type="entry name" value="Ribosomal_L36e"/>
    <property type="match status" value="1"/>
</dbReference>
<proteinExistence type="inferred from homology"/>
<dbReference type="Proteomes" id="UP000694571">
    <property type="component" value="Unplaced"/>
</dbReference>
<dbReference type="Ensembl" id="ENSSSCT00055014161.1">
    <property type="protein sequence ID" value="ENSSSCP00055011138.1"/>
    <property type="gene ID" value="ENSSSCG00055007292.1"/>
</dbReference>
<keyword evidence="3" id="KW-0689">Ribosomal protein</keyword>
<dbReference type="Proteomes" id="UP000694570">
    <property type="component" value="Unplaced"/>
</dbReference>
<reference evidence="9" key="2">
    <citation type="submission" date="2025-05" db="UniProtKB">
        <authorList>
            <consortium name="Ensembl"/>
        </authorList>
    </citation>
    <scope>IDENTIFICATION</scope>
</reference>
<dbReference type="GO" id="GO:0006412">
    <property type="term" value="P:translation"/>
    <property type="evidence" value="ECO:0007669"/>
    <property type="project" value="InterPro"/>
</dbReference>
<dbReference type="Proteomes" id="UP000314985">
    <property type="component" value="Chromosome 13"/>
</dbReference>
<dbReference type="InterPro" id="IPR000509">
    <property type="entry name" value="Ribosomal_eL36"/>
</dbReference>
<dbReference type="Ensembl" id="ENSSSCT00030083928.1">
    <property type="protein sequence ID" value="ENSSSCP00030038569.1"/>
    <property type="gene ID" value="ENSSSCG00030060132.1"/>
</dbReference>
<evidence type="ECO:0000256" key="2">
    <source>
        <dbReference type="ARBA" id="ARBA00011133"/>
    </source>
</evidence>
<evidence type="ECO:0000256" key="5">
    <source>
        <dbReference type="ARBA" id="ARBA00034092"/>
    </source>
</evidence>
<protein>
    <recommendedName>
        <fullName evidence="6">Large ribosomal subunit protein eL36</fullName>
    </recommendedName>
    <alternativeName>
        <fullName evidence="7">60S ribosomal protein L36</fullName>
    </alternativeName>
</protein>
<comment type="similarity">
    <text evidence="1">Belongs to the eukaryotic ribosomal protein eL36 family.</text>
</comment>
<comment type="subunit">
    <text evidence="2">Component of the large ribosomal subunit.</text>
</comment>
<evidence type="ECO:0000313" key="10">
    <source>
        <dbReference type="Proteomes" id="UP000314985"/>
    </source>
</evidence>
<evidence type="ECO:0000256" key="3">
    <source>
        <dbReference type="ARBA" id="ARBA00022980"/>
    </source>
</evidence>
<evidence type="ECO:0000256" key="6">
    <source>
        <dbReference type="ARBA" id="ARBA00035226"/>
    </source>
</evidence>